<evidence type="ECO:0000256" key="6">
    <source>
        <dbReference type="SAM" id="Phobius"/>
    </source>
</evidence>
<evidence type="ECO:0000313" key="8">
    <source>
        <dbReference type="EMBL" id="KKR83197.1"/>
    </source>
</evidence>
<keyword evidence="2" id="KW-1003">Cell membrane</keyword>
<dbReference type="InterPro" id="IPR050638">
    <property type="entry name" value="AA-Vitamin_Transporters"/>
</dbReference>
<organism evidence="8 9">
    <name type="scientific">Candidatus Daviesbacteria bacterium GW2011_GWA2_40_9</name>
    <dbReference type="NCBI Taxonomy" id="1618424"/>
    <lineage>
        <taxon>Bacteria</taxon>
        <taxon>Candidatus Daviesiibacteriota</taxon>
    </lineage>
</organism>
<evidence type="ECO:0000256" key="2">
    <source>
        <dbReference type="ARBA" id="ARBA00022475"/>
    </source>
</evidence>
<feature type="transmembrane region" description="Helical" evidence="6">
    <location>
        <begin position="143"/>
        <end position="165"/>
    </location>
</feature>
<feature type="domain" description="EamA" evidence="7">
    <location>
        <begin position="176"/>
        <end position="313"/>
    </location>
</feature>
<dbReference type="Pfam" id="PF00892">
    <property type="entry name" value="EamA"/>
    <property type="match status" value="2"/>
</dbReference>
<dbReference type="SUPFAM" id="SSF103481">
    <property type="entry name" value="Multidrug resistance efflux transporter EmrE"/>
    <property type="match status" value="2"/>
</dbReference>
<sequence>MTTAVLKIQKLLNFNLGSRNLVTVAWPYAAVLAAHTIWGINFVVAKVTLQEVPPMSLAFVRFTLATLLLLPFLLIERDKLKISKKDLPQLIAIGALMSTLNIALFYLGIARTTATTASVLTMTIPVVSVLTAWWIFKEKIYTFNLFGILLGLLGAALVIGLPVYILGTSLFSEAILGNLLIILASISWVAGAILSKKMLTKYSTLTITAIVFLVGMITFALPAAVEYFQNPSWPLKMTFLGIFGIIYIAVLSSTSAYFLFEWGLGKLGVVKADLFQYIEPVIAVTLGILLLGEQIRFTFVIGALLIGLGVYWSTLAKEQHKHHKAHRV</sequence>
<feature type="transmembrane region" description="Helical" evidence="6">
    <location>
        <begin position="297"/>
        <end position="315"/>
    </location>
</feature>
<feature type="domain" description="EamA" evidence="7">
    <location>
        <begin position="28"/>
        <end position="159"/>
    </location>
</feature>
<evidence type="ECO:0000313" key="9">
    <source>
        <dbReference type="Proteomes" id="UP000034601"/>
    </source>
</evidence>
<reference evidence="8 9" key="1">
    <citation type="journal article" date="2015" name="Nature">
        <title>rRNA introns, odd ribosomes, and small enigmatic genomes across a large radiation of phyla.</title>
        <authorList>
            <person name="Brown C.T."/>
            <person name="Hug L.A."/>
            <person name="Thomas B.C."/>
            <person name="Sharon I."/>
            <person name="Castelle C.J."/>
            <person name="Singh A."/>
            <person name="Wilkins M.J."/>
            <person name="Williams K.H."/>
            <person name="Banfield J.F."/>
        </authorList>
    </citation>
    <scope>NUCLEOTIDE SEQUENCE [LARGE SCALE GENOMIC DNA]</scope>
</reference>
<proteinExistence type="predicted"/>
<feature type="transmembrane region" description="Helical" evidence="6">
    <location>
        <begin position="171"/>
        <end position="193"/>
    </location>
</feature>
<dbReference type="EMBL" id="LCAB01000007">
    <property type="protein sequence ID" value="KKR83197.1"/>
    <property type="molecule type" value="Genomic_DNA"/>
</dbReference>
<feature type="transmembrane region" description="Helical" evidence="6">
    <location>
        <begin position="56"/>
        <end position="75"/>
    </location>
</feature>
<dbReference type="Proteomes" id="UP000034601">
    <property type="component" value="Unassembled WGS sequence"/>
</dbReference>
<feature type="transmembrane region" description="Helical" evidence="6">
    <location>
        <begin position="21"/>
        <end position="44"/>
    </location>
</feature>
<dbReference type="PANTHER" id="PTHR32322:SF18">
    <property type="entry name" value="S-ADENOSYLMETHIONINE_S-ADENOSYLHOMOCYSTEINE TRANSPORTER"/>
    <property type="match status" value="1"/>
</dbReference>
<dbReference type="InterPro" id="IPR000620">
    <property type="entry name" value="EamA_dom"/>
</dbReference>
<name>A0A0G0X6E5_9BACT</name>
<evidence type="ECO:0000259" key="7">
    <source>
        <dbReference type="Pfam" id="PF00892"/>
    </source>
</evidence>
<feature type="transmembrane region" description="Helical" evidence="6">
    <location>
        <begin position="87"/>
        <end position="109"/>
    </location>
</feature>
<comment type="caution">
    <text evidence="8">The sequence shown here is derived from an EMBL/GenBank/DDBJ whole genome shotgun (WGS) entry which is preliminary data.</text>
</comment>
<dbReference type="AlphaFoldDB" id="A0A0G0X6E5"/>
<keyword evidence="5 6" id="KW-0472">Membrane</keyword>
<feature type="transmembrane region" description="Helical" evidence="6">
    <location>
        <begin position="115"/>
        <end position="136"/>
    </location>
</feature>
<keyword evidence="4 6" id="KW-1133">Transmembrane helix</keyword>
<evidence type="ECO:0000256" key="1">
    <source>
        <dbReference type="ARBA" id="ARBA00004651"/>
    </source>
</evidence>
<feature type="transmembrane region" description="Helical" evidence="6">
    <location>
        <begin position="237"/>
        <end position="260"/>
    </location>
</feature>
<evidence type="ECO:0000256" key="4">
    <source>
        <dbReference type="ARBA" id="ARBA00022989"/>
    </source>
</evidence>
<evidence type="ECO:0000256" key="5">
    <source>
        <dbReference type="ARBA" id="ARBA00023136"/>
    </source>
</evidence>
<gene>
    <name evidence="8" type="ORF">UU29_C0007G0067</name>
</gene>
<dbReference type="GO" id="GO:0005886">
    <property type="term" value="C:plasma membrane"/>
    <property type="evidence" value="ECO:0007669"/>
    <property type="project" value="UniProtKB-SubCell"/>
</dbReference>
<accession>A0A0G0X6E5</accession>
<evidence type="ECO:0000256" key="3">
    <source>
        <dbReference type="ARBA" id="ARBA00022692"/>
    </source>
</evidence>
<comment type="subcellular location">
    <subcellularLocation>
        <location evidence="1">Cell membrane</location>
        <topology evidence="1">Multi-pass membrane protein</topology>
    </subcellularLocation>
</comment>
<dbReference type="InterPro" id="IPR037185">
    <property type="entry name" value="EmrE-like"/>
</dbReference>
<protein>
    <submittedName>
        <fullName evidence="8">DMT(Drug/metabolite transporter) superfamily permease</fullName>
    </submittedName>
</protein>
<feature type="transmembrane region" description="Helical" evidence="6">
    <location>
        <begin position="272"/>
        <end position="291"/>
    </location>
</feature>
<dbReference type="PANTHER" id="PTHR32322">
    <property type="entry name" value="INNER MEMBRANE TRANSPORTER"/>
    <property type="match status" value="1"/>
</dbReference>
<keyword evidence="3 6" id="KW-0812">Transmembrane</keyword>
<feature type="transmembrane region" description="Helical" evidence="6">
    <location>
        <begin position="205"/>
        <end position="225"/>
    </location>
</feature>